<dbReference type="GeneID" id="18765678"/>
<reference evidence="2 3" key="1">
    <citation type="journal article" date="2012" name="BMC Genomics">
        <title>Sequencing the genome of Marssonina brunnea reveals fungus-poplar co-evolution.</title>
        <authorList>
            <person name="Zhu S."/>
            <person name="Cao Y.-Z."/>
            <person name="Jiang C."/>
            <person name="Tan B.-Y."/>
            <person name="Wang Z."/>
            <person name="Feng S."/>
            <person name="Zhang L."/>
            <person name="Su X.-H."/>
            <person name="Brejova B."/>
            <person name="Vinar T."/>
            <person name="Xu M."/>
            <person name="Wang M.-X."/>
            <person name="Zhang S.-G."/>
            <person name="Huang M.-R."/>
            <person name="Wu R."/>
            <person name="Zhou Y."/>
        </authorList>
    </citation>
    <scope>NUCLEOTIDE SEQUENCE [LARGE SCALE GENOMIC DNA]</scope>
    <source>
        <strain evidence="2 3">MB_m1</strain>
    </source>
</reference>
<feature type="region of interest" description="Disordered" evidence="1">
    <location>
        <begin position="212"/>
        <end position="238"/>
    </location>
</feature>
<accession>K1WH03</accession>
<keyword evidence="3" id="KW-1185">Reference proteome</keyword>
<name>K1WH03_MARBU</name>
<dbReference type="EMBL" id="JH921464">
    <property type="protein sequence ID" value="EKD12106.1"/>
    <property type="molecule type" value="Genomic_DNA"/>
</dbReference>
<evidence type="ECO:0000313" key="2">
    <source>
        <dbReference type="EMBL" id="EKD12106.1"/>
    </source>
</evidence>
<dbReference type="InParanoid" id="K1WH03"/>
<dbReference type="Proteomes" id="UP000006753">
    <property type="component" value="Unassembled WGS sequence"/>
</dbReference>
<organism evidence="2 3">
    <name type="scientific">Marssonina brunnea f. sp. multigermtubi (strain MB_m1)</name>
    <name type="common">Marssonina leaf spot fungus</name>
    <dbReference type="NCBI Taxonomy" id="1072389"/>
    <lineage>
        <taxon>Eukaryota</taxon>
        <taxon>Fungi</taxon>
        <taxon>Dikarya</taxon>
        <taxon>Ascomycota</taxon>
        <taxon>Pezizomycotina</taxon>
        <taxon>Leotiomycetes</taxon>
        <taxon>Helotiales</taxon>
        <taxon>Drepanopezizaceae</taxon>
        <taxon>Drepanopeziza</taxon>
    </lineage>
</organism>
<feature type="region of interest" description="Disordered" evidence="1">
    <location>
        <begin position="159"/>
        <end position="186"/>
    </location>
</feature>
<dbReference type="KEGG" id="mbe:MBM_09743"/>
<dbReference type="HOGENOM" id="CLU_1166039_0_0_1"/>
<dbReference type="OrthoDB" id="10425904at2759"/>
<proteinExistence type="predicted"/>
<protein>
    <submittedName>
        <fullName evidence="2">Uncharacterized protein</fullName>
    </submittedName>
</protein>
<evidence type="ECO:0000256" key="1">
    <source>
        <dbReference type="SAM" id="MobiDB-lite"/>
    </source>
</evidence>
<feature type="compositionally biased region" description="Basic and acidic residues" evidence="1">
    <location>
        <begin position="171"/>
        <end position="186"/>
    </location>
</feature>
<dbReference type="AlphaFoldDB" id="K1WH03"/>
<gene>
    <name evidence="2" type="ORF">MBM_09743</name>
</gene>
<evidence type="ECO:0000313" key="3">
    <source>
        <dbReference type="Proteomes" id="UP000006753"/>
    </source>
</evidence>
<sequence length="238" mass="27733">MCIKNFASYRCGCTIFSHLTLCDRNDGSCERPWAAPDPANWSIRNSAFLCPGCFRRSQPERPNVYQPRLSAEQVSAREAMLEDARNQIRDLELEKQQRELDARIRELEFERALAERQTQVRVMEHVEEMEAAERRMQFLQAGVELRALDREVEEEEEHLSRFRAQQSSARRAQELQREREVSGAESHIRALEHQEKMAGLNEKRRYLQAGLESRALQEEIDQEEGEASRSRSSRSKGP</sequence>